<dbReference type="OMA" id="CKCNEVI"/>
<keyword evidence="3" id="KW-1185">Reference proteome</keyword>
<evidence type="ECO:0000259" key="1">
    <source>
        <dbReference type="PROSITE" id="PS51011"/>
    </source>
</evidence>
<feature type="domain" description="ARID" evidence="1">
    <location>
        <begin position="28"/>
        <end position="121"/>
    </location>
</feature>
<dbReference type="Gene3D" id="1.10.150.60">
    <property type="entry name" value="ARID DNA-binding domain"/>
    <property type="match status" value="1"/>
</dbReference>
<sequence>MDWELPQDLSSVSMNNIPSPLASYEQVVADKKLFMSTLEKLHSEMGKKLRIPKVKFRDLDLHKLFVEVTFRGGIEQVIRENQWNDVFASFNFPRAKQNLIYSQRLRSHYYSLLHDYEIIYFFIARSQFPPSPLIGLVYGKIKSGYLVTFTMGSWKLEGVLYESTEERLTQETERQSYV</sequence>
<dbReference type="InterPro" id="IPR036431">
    <property type="entry name" value="ARID_dom_sf"/>
</dbReference>
<gene>
    <name evidence="2" type="ORF">EUTSA_v10017702mg</name>
</gene>
<evidence type="ECO:0000313" key="2">
    <source>
        <dbReference type="EMBL" id="ESQ51863.1"/>
    </source>
</evidence>
<organism evidence="2 3">
    <name type="scientific">Eutrema salsugineum</name>
    <name type="common">Saltwater cress</name>
    <name type="synonym">Sisymbrium salsugineum</name>
    <dbReference type="NCBI Taxonomy" id="72664"/>
    <lineage>
        <taxon>Eukaryota</taxon>
        <taxon>Viridiplantae</taxon>
        <taxon>Streptophyta</taxon>
        <taxon>Embryophyta</taxon>
        <taxon>Tracheophyta</taxon>
        <taxon>Spermatophyta</taxon>
        <taxon>Magnoliopsida</taxon>
        <taxon>eudicotyledons</taxon>
        <taxon>Gunneridae</taxon>
        <taxon>Pentapetalae</taxon>
        <taxon>rosids</taxon>
        <taxon>malvids</taxon>
        <taxon>Brassicales</taxon>
        <taxon>Brassicaceae</taxon>
        <taxon>Eutremeae</taxon>
        <taxon>Eutrema</taxon>
    </lineage>
</organism>
<dbReference type="Gramene" id="ESQ51863">
    <property type="protein sequence ID" value="ESQ51863"/>
    <property type="gene ID" value="EUTSA_v10017702mg"/>
</dbReference>
<dbReference type="SMART" id="SM00501">
    <property type="entry name" value="BRIGHT"/>
    <property type="match status" value="1"/>
</dbReference>
<evidence type="ECO:0000313" key="3">
    <source>
        <dbReference type="Proteomes" id="UP000030689"/>
    </source>
</evidence>
<dbReference type="PANTHER" id="PTHR46691:SF3">
    <property type="entry name" value="HIGH MOBILITY GROUP B PROTEIN 15"/>
    <property type="match status" value="1"/>
</dbReference>
<dbReference type="EMBL" id="KI517385">
    <property type="protein sequence ID" value="ESQ51863.1"/>
    <property type="molecule type" value="Genomic_DNA"/>
</dbReference>
<name>V4MH19_EUTSA</name>
<dbReference type="AlphaFoldDB" id="V4MH19"/>
<dbReference type="InterPro" id="IPR001606">
    <property type="entry name" value="ARID_dom"/>
</dbReference>
<reference evidence="2 3" key="1">
    <citation type="journal article" date="2013" name="Front. Plant Sci.">
        <title>The Reference Genome of the Halophytic Plant Eutrema salsugineum.</title>
        <authorList>
            <person name="Yang R."/>
            <person name="Jarvis D.E."/>
            <person name="Chen H."/>
            <person name="Beilstein M.A."/>
            <person name="Grimwood J."/>
            <person name="Jenkins J."/>
            <person name="Shu S."/>
            <person name="Prochnik S."/>
            <person name="Xin M."/>
            <person name="Ma C."/>
            <person name="Schmutz J."/>
            <person name="Wing R.A."/>
            <person name="Mitchell-Olds T."/>
            <person name="Schumaker K.S."/>
            <person name="Wang X."/>
        </authorList>
    </citation>
    <scope>NUCLEOTIDE SEQUENCE [LARGE SCALE GENOMIC DNA]</scope>
</reference>
<dbReference type="Pfam" id="PF01388">
    <property type="entry name" value="ARID"/>
    <property type="match status" value="1"/>
</dbReference>
<dbReference type="STRING" id="72664.V4MH19"/>
<dbReference type="PROSITE" id="PS51011">
    <property type="entry name" value="ARID"/>
    <property type="match status" value="1"/>
</dbReference>
<dbReference type="Proteomes" id="UP000030689">
    <property type="component" value="Unassembled WGS sequence"/>
</dbReference>
<dbReference type="SMART" id="SM01014">
    <property type="entry name" value="ARID"/>
    <property type="match status" value="1"/>
</dbReference>
<dbReference type="eggNOG" id="KOG2744">
    <property type="taxonomic scope" value="Eukaryota"/>
</dbReference>
<dbReference type="KEGG" id="eus:EUTSA_v10017702mg"/>
<accession>V4MH19</accession>
<proteinExistence type="predicted"/>
<protein>
    <recommendedName>
        <fullName evidence="1">ARID domain-containing protein</fullName>
    </recommendedName>
</protein>
<dbReference type="PANTHER" id="PTHR46691">
    <property type="entry name" value="HIGH MOBILITY GROUP B PROTEIN 9"/>
    <property type="match status" value="1"/>
</dbReference>
<dbReference type="SUPFAM" id="SSF46774">
    <property type="entry name" value="ARID-like"/>
    <property type="match status" value="1"/>
</dbReference>
<dbReference type="GO" id="GO:0003677">
    <property type="term" value="F:DNA binding"/>
    <property type="evidence" value="ECO:0007669"/>
    <property type="project" value="InterPro"/>
</dbReference>